<dbReference type="InterPro" id="IPR036188">
    <property type="entry name" value="FAD/NAD-bd_sf"/>
</dbReference>
<sequence>MDVLIVGAGVGGLALANGLVARGHGVRVLERAEGRRDSGAAVTLFGNGKAAAAGLSAPLDGLGGRIDELEIRGADDRRYGLTDLRLMARRTGFAVETVPRAALLRRLTDLLPDGTVEYGAAVVEAVPEGAVVDAAGVKKTADVVVGADGYRSAVRRSILGDGDARRNGWSSWQGLTAVLPELANGTHARCYVGPAGLCGLMPAGGGLLQWWFDTQGTPGERPVTDWLADRFSPYPKPVTDLLAAVAPQDVHEYPHVLHEVKDRWGEDAVTLLGDAAHAFPPSQAQGANQALEDAWLLAKALDGAGPVDDLLRRYEKVRARRVRRVSRLAASEITNRMPNAVGRFAGTVLSPTMAGRAHLALIRRFSSVLNTDRI</sequence>
<keyword evidence="5" id="KW-1185">Reference proteome</keyword>
<organism evidence="4 5">
    <name type="scientific">Virgisporangium aurantiacum</name>
    <dbReference type="NCBI Taxonomy" id="175570"/>
    <lineage>
        <taxon>Bacteria</taxon>
        <taxon>Bacillati</taxon>
        <taxon>Actinomycetota</taxon>
        <taxon>Actinomycetes</taxon>
        <taxon>Micromonosporales</taxon>
        <taxon>Micromonosporaceae</taxon>
        <taxon>Virgisporangium</taxon>
    </lineage>
</organism>
<dbReference type="InterPro" id="IPR050493">
    <property type="entry name" value="FAD-dep_Monooxygenase_BioMet"/>
</dbReference>
<dbReference type="GO" id="GO:0004497">
    <property type="term" value="F:monooxygenase activity"/>
    <property type="evidence" value="ECO:0007669"/>
    <property type="project" value="UniProtKB-KW"/>
</dbReference>
<dbReference type="AlphaFoldDB" id="A0A8J3ZKP7"/>
<dbReference type="RefSeq" id="WP_204009399.1">
    <property type="nucleotide sequence ID" value="NZ_BOPG01000090.1"/>
</dbReference>
<dbReference type="PANTHER" id="PTHR13789:SF309">
    <property type="entry name" value="PUTATIVE (AFU_ORTHOLOGUE AFUA_6G14510)-RELATED"/>
    <property type="match status" value="1"/>
</dbReference>
<proteinExistence type="predicted"/>
<dbReference type="InterPro" id="IPR002938">
    <property type="entry name" value="FAD-bd"/>
</dbReference>
<gene>
    <name evidence="4" type="ORF">Vau01_107920</name>
</gene>
<accession>A0A8J3ZKP7</accession>
<name>A0A8J3ZKP7_9ACTN</name>
<reference evidence="4" key="1">
    <citation type="submission" date="2021-01" db="EMBL/GenBank/DDBJ databases">
        <title>Whole genome shotgun sequence of Virgisporangium aurantiacum NBRC 16421.</title>
        <authorList>
            <person name="Komaki H."/>
            <person name="Tamura T."/>
        </authorList>
    </citation>
    <scope>NUCLEOTIDE SEQUENCE</scope>
    <source>
        <strain evidence="4">NBRC 16421</strain>
    </source>
</reference>
<dbReference type="Proteomes" id="UP000612585">
    <property type="component" value="Unassembled WGS sequence"/>
</dbReference>
<comment type="caution">
    <text evidence="4">The sequence shown here is derived from an EMBL/GenBank/DDBJ whole genome shotgun (WGS) entry which is preliminary data.</text>
</comment>
<dbReference type="PANTHER" id="PTHR13789">
    <property type="entry name" value="MONOOXYGENASE"/>
    <property type="match status" value="1"/>
</dbReference>
<evidence type="ECO:0000313" key="4">
    <source>
        <dbReference type="EMBL" id="GIJ63276.1"/>
    </source>
</evidence>
<evidence type="ECO:0000259" key="3">
    <source>
        <dbReference type="Pfam" id="PF01494"/>
    </source>
</evidence>
<keyword evidence="2" id="KW-0503">Monooxygenase</keyword>
<dbReference type="PRINTS" id="PR00420">
    <property type="entry name" value="RNGMNOXGNASE"/>
</dbReference>
<evidence type="ECO:0000313" key="5">
    <source>
        <dbReference type="Proteomes" id="UP000612585"/>
    </source>
</evidence>
<feature type="domain" description="FAD-binding" evidence="3">
    <location>
        <begin position="140"/>
        <end position="327"/>
    </location>
</feature>
<dbReference type="Pfam" id="PF01494">
    <property type="entry name" value="FAD_binding_3"/>
    <property type="match status" value="1"/>
</dbReference>
<dbReference type="SUPFAM" id="SSF51905">
    <property type="entry name" value="FAD/NAD(P)-binding domain"/>
    <property type="match status" value="1"/>
</dbReference>
<dbReference type="Gene3D" id="3.50.50.60">
    <property type="entry name" value="FAD/NAD(P)-binding domain"/>
    <property type="match status" value="1"/>
</dbReference>
<dbReference type="GO" id="GO:0071949">
    <property type="term" value="F:FAD binding"/>
    <property type="evidence" value="ECO:0007669"/>
    <property type="project" value="InterPro"/>
</dbReference>
<dbReference type="EMBL" id="BOPG01000090">
    <property type="protein sequence ID" value="GIJ63276.1"/>
    <property type="molecule type" value="Genomic_DNA"/>
</dbReference>
<evidence type="ECO:0000256" key="1">
    <source>
        <dbReference type="ARBA" id="ARBA00023002"/>
    </source>
</evidence>
<evidence type="ECO:0000256" key="2">
    <source>
        <dbReference type="ARBA" id="ARBA00023033"/>
    </source>
</evidence>
<keyword evidence="1" id="KW-0560">Oxidoreductase</keyword>
<protein>
    <recommendedName>
        <fullName evidence="3">FAD-binding domain-containing protein</fullName>
    </recommendedName>
</protein>